<dbReference type="PROSITE" id="PS50297">
    <property type="entry name" value="ANK_REP_REGION"/>
    <property type="match status" value="2"/>
</dbReference>
<evidence type="ECO:0000256" key="1">
    <source>
        <dbReference type="ARBA" id="ARBA00022737"/>
    </source>
</evidence>
<reference evidence="5 6" key="1">
    <citation type="journal article" date="2019" name="Nat. Ecol. Evol.">
        <title>Megaphylogeny resolves global patterns of mushroom evolution.</title>
        <authorList>
            <person name="Varga T."/>
            <person name="Krizsan K."/>
            <person name="Foldi C."/>
            <person name="Dima B."/>
            <person name="Sanchez-Garcia M."/>
            <person name="Sanchez-Ramirez S."/>
            <person name="Szollosi G.J."/>
            <person name="Szarkandi J.G."/>
            <person name="Papp V."/>
            <person name="Albert L."/>
            <person name="Andreopoulos W."/>
            <person name="Angelini C."/>
            <person name="Antonin V."/>
            <person name="Barry K.W."/>
            <person name="Bougher N.L."/>
            <person name="Buchanan P."/>
            <person name="Buyck B."/>
            <person name="Bense V."/>
            <person name="Catcheside P."/>
            <person name="Chovatia M."/>
            <person name="Cooper J."/>
            <person name="Damon W."/>
            <person name="Desjardin D."/>
            <person name="Finy P."/>
            <person name="Geml J."/>
            <person name="Haridas S."/>
            <person name="Hughes K."/>
            <person name="Justo A."/>
            <person name="Karasinski D."/>
            <person name="Kautmanova I."/>
            <person name="Kiss B."/>
            <person name="Kocsube S."/>
            <person name="Kotiranta H."/>
            <person name="LaButti K.M."/>
            <person name="Lechner B.E."/>
            <person name="Liimatainen K."/>
            <person name="Lipzen A."/>
            <person name="Lukacs Z."/>
            <person name="Mihaltcheva S."/>
            <person name="Morgado L.N."/>
            <person name="Niskanen T."/>
            <person name="Noordeloos M.E."/>
            <person name="Ohm R.A."/>
            <person name="Ortiz-Santana B."/>
            <person name="Ovrebo C."/>
            <person name="Racz N."/>
            <person name="Riley R."/>
            <person name="Savchenko A."/>
            <person name="Shiryaev A."/>
            <person name="Soop K."/>
            <person name="Spirin V."/>
            <person name="Szebenyi C."/>
            <person name="Tomsovsky M."/>
            <person name="Tulloss R.E."/>
            <person name="Uehling J."/>
            <person name="Grigoriev I.V."/>
            <person name="Vagvolgyi C."/>
            <person name="Papp T."/>
            <person name="Martin F.M."/>
            <person name="Miettinen O."/>
            <person name="Hibbett D.S."/>
            <person name="Nagy L.G."/>
        </authorList>
    </citation>
    <scope>NUCLEOTIDE SEQUENCE [LARGE SCALE GENOMIC DNA]</scope>
    <source>
        <strain evidence="5 6">CBS 309.79</strain>
    </source>
</reference>
<feature type="repeat" description="ANK" evidence="2">
    <location>
        <begin position="528"/>
        <end position="560"/>
    </location>
</feature>
<dbReference type="PROSITE" id="PS50088">
    <property type="entry name" value="ANK_REPEAT"/>
    <property type="match status" value="2"/>
</dbReference>
<dbReference type="Pfam" id="PF12796">
    <property type="entry name" value="Ank_2"/>
    <property type="match status" value="1"/>
</dbReference>
<keyword evidence="1" id="KW-0677">Repeat</keyword>
<feature type="repeat" description="ANK" evidence="2">
    <location>
        <begin position="560"/>
        <end position="592"/>
    </location>
</feature>
<dbReference type="SUPFAM" id="SSF48403">
    <property type="entry name" value="Ankyrin repeat"/>
    <property type="match status" value="1"/>
</dbReference>
<dbReference type="OrthoDB" id="448455at2759"/>
<dbReference type="SMART" id="SM00248">
    <property type="entry name" value="ANK"/>
    <property type="match status" value="2"/>
</dbReference>
<sequence>MGLRVSWFLCMRLETVALTRCAPMVNPQRGLSYSFCASTRRTTEYLTTMRWLFGMKALANGFCGVQESSLYWNLLVTVHTSRLHSFIIAGAGKTVMSAIAIEDLAQSNFGAAKMQTPQILSPNLLSQLVEQRPALSSHQHLQSFYEAYHNEPTLPPFQRCNMVFQAVRVEFEGVFIVVDALDEYQVGNLSAETAIVEHLESFGASRLVTSRNGVPFTAGSYLECRITASEEDVKNMIVRRLARPSAGEALHQSSMSLEDVADIAFTRAQGIFQSSRLLVEFMVNCPTVAAVKKVLDASTSSLDDMYAMALTQIRCQAPWVLPIIYFLLVGSEREIGARAMLHYFACDDLNEGDVKIEDYVRSGPDILAACRGLLAIVDQENGEERVVSDEPHVAASDPLFHKTFHLCHSIHWEINRSADDHTDKDGGTDELTKDQPVIFDTFFDTYFPLMICYNDWYSRAKLVEERVDHKLNLMSELYTQSLVHLTPEDDPNSIYLVVALSREGLGLLLEAFLDGHPDHPLNQRAQDGPYSALEIAIKQGHINVVRLLLHSGADVNSLYRGDAPLMLAMQARIPSTVEVLLRAGAHVDHGDKDFGRPLFFAPARTTTLTLSHCSFGMTPT</sequence>
<feature type="chain" id="PRO_5022698402" description="Nephrocystin 3-like N-terminal domain-containing protein" evidence="3">
    <location>
        <begin position="22"/>
        <end position="620"/>
    </location>
</feature>
<dbReference type="Gene3D" id="1.25.40.20">
    <property type="entry name" value="Ankyrin repeat-containing domain"/>
    <property type="match status" value="1"/>
</dbReference>
<keyword evidence="3" id="KW-0732">Signal</keyword>
<keyword evidence="6" id="KW-1185">Reference proteome</keyword>
<dbReference type="PANTHER" id="PTHR10039:SF15">
    <property type="entry name" value="NACHT DOMAIN-CONTAINING PROTEIN"/>
    <property type="match status" value="1"/>
</dbReference>
<dbReference type="PANTHER" id="PTHR10039">
    <property type="entry name" value="AMELOGENIN"/>
    <property type="match status" value="1"/>
</dbReference>
<feature type="signal peptide" evidence="3">
    <location>
        <begin position="1"/>
        <end position="21"/>
    </location>
</feature>
<dbReference type="InterPro" id="IPR002110">
    <property type="entry name" value="Ankyrin_rpt"/>
</dbReference>
<dbReference type="InterPro" id="IPR036770">
    <property type="entry name" value="Ankyrin_rpt-contain_sf"/>
</dbReference>
<protein>
    <recommendedName>
        <fullName evidence="4">Nephrocystin 3-like N-terminal domain-containing protein</fullName>
    </recommendedName>
</protein>
<dbReference type="Proteomes" id="UP000305067">
    <property type="component" value="Unassembled WGS sequence"/>
</dbReference>
<feature type="domain" description="Nephrocystin 3-like N-terminal" evidence="4">
    <location>
        <begin position="87"/>
        <end position="201"/>
    </location>
</feature>
<gene>
    <name evidence="5" type="ORF">BDV98DRAFT_601603</name>
</gene>
<accession>A0A5C3QT83</accession>
<dbReference type="EMBL" id="ML178817">
    <property type="protein sequence ID" value="TFL05195.1"/>
    <property type="molecule type" value="Genomic_DNA"/>
</dbReference>
<dbReference type="AlphaFoldDB" id="A0A5C3QT83"/>
<name>A0A5C3QT83_9AGAR</name>
<evidence type="ECO:0000313" key="5">
    <source>
        <dbReference type="EMBL" id="TFL05195.1"/>
    </source>
</evidence>
<dbReference type="Pfam" id="PF24883">
    <property type="entry name" value="NPHP3_N"/>
    <property type="match status" value="1"/>
</dbReference>
<evidence type="ECO:0000313" key="6">
    <source>
        <dbReference type="Proteomes" id="UP000305067"/>
    </source>
</evidence>
<evidence type="ECO:0000256" key="2">
    <source>
        <dbReference type="PROSITE-ProRule" id="PRU00023"/>
    </source>
</evidence>
<dbReference type="InterPro" id="IPR056884">
    <property type="entry name" value="NPHP3-like_N"/>
</dbReference>
<organism evidence="5 6">
    <name type="scientific">Pterulicium gracile</name>
    <dbReference type="NCBI Taxonomy" id="1884261"/>
    <lineage>
        <taxon>Eukaryota</taxon>
        <taxon>Fungi</taxon>
        <taxon>Dikarya</taxon>
        <taxon>Basidiomycota</taxon>
        <taxon>Agaricomycotina</taxon>
        <taxon>Agaricomycetes</taxon>
        <taxon>Agaricomycetidae</taxon>
        <taxon>Agaricales</taxon>
        <taxon>Pleurotineae</taxon>
        <taxon>Pterulaceae</taxon>
        <taxon>Pterulicium</taxon>
    </lineage>
</organism>
<evidence type="ECO:0000256" key="3">
    <source>
        <dbReference type="SAM" id="SignalP"/>
    </source>
</evidence>
<proteinExistence type="predicted"/>
<dbReference type="STRING" id="1884261.A0A5C3QT83"/>
<keyword evidence="2" id="KW-0040">ANK repeat</keyword>
<evidence type="ECO:0000259" key="4">
    <source>
        <dbReference type="Pfam" id="PF24883"/>
    </source>
</evidence>